<evidence type="ECO:0000313" key="4">
    <source>
        <dbReference type="EMBL" id="MBC6490358.1"/>
    </source>
</evidence>
<dbReference type="PANTHER" id="PTHR37299">
    <property type="entry name" value="TRANSCRIPTIONAL REGULATOR-RELATED"/>
    <property type="match status" value="1"/>
</dbReference>
<dbReference type="PANTHER" id="PTHR37299:SF1">
    <property type="entry name" value="STAGE 0 SPORULATION PROTEIN A HOMOLOG"/>
    <property type="match status" value="1"/>
</dbReference>
<dbReference type="SMART" id="SM00448">
    <property type="entry name" value="REC"/>
    <property type="match status" value="1"/>
</dbReference>
<feature type="modified residue" description="4-aspartylphosphate" evidence="1">
    <location>
        <position position="55"/>
    </location>
</feature>
<organism evidence="4 5">
    <name type="scientific">Flavihumibacter stibioxidans</name>
    <dbReference type="NCBI Taxonomy" id="1834163"/>
    <lineage>
        <taxon>Bacteria</taxon>
        <taxon>Pseudomonadati</taxon>
        <taxon>Bacteroidota</taxon>
        <taxon>Chitinophagia</taxon>
        <taxon>Chitinophagales</taxon>
        <taxon>Chitinophagaceae</taxon>
        <taxon>Flavihumibacter</taxon>
    </lineage>
</organism>
<dbReference type="PROSITE" id="PS50930">
    <property type="entry name" value="HTH_LYTTR"/>
    <property type="match status" value="1"/>
</dbReference>
<dbReference type="EMBL" id="MBUA01000001">
    <property type="protein sequence ID" value="MBC6490358.1"/>
    <property type="molecule type" value="Genomic_DNA"/>
</dbReference>
<dbReference type="RefSeq" id="WP_187255666.1">
    <property type="nucleotide sequence ID" value="NZ_JBHULF010000006.1"/>
</dbReference>
<keyword evidence="5" id="KW-1185">Reference proteome</keyword>
<name>A0ABR7M6W0_9BACT</name>
<evidence type="ECO:0000259" key="3">
    <source>
        <dbReference type="PROSITE" id="PS50930"/>
    </source>
</evidence>
<dbReference type="InterPro" id="IPR001789">
    <property type="entry name" value="Sig_transdc_resp-reg_receiver"/>
</dbReference>
<comment type="caution">
    <text evidence="4">The sequence shown here is derived from an EMBL/GenBank/DDBJ whole genome shotgun (WGS) entry which is preliminary data.</text>
</comment>
<evidence type="ECO:0008006" key="6">
    <source>
        <dbReference type="Google" id="ProtNLM"/>
    </source>
</evidence>
<evidence type="ECO:0000256" key="1">
    <source>
        <dbReference type="PROSITE-ProRule" id="PRU00169"/>
    </source>
</evidence>
<proteinExistence type="predicted"/>
<feature type="domain" description="Response regulatory" evidence="2">
    <location>
        <begin position="2"/>
        <end position="115"/>
    </location>
</feature>
<dbReference type="PROSITE" id="PS50110">
    <property type="entry name" value="RESPONSE_REGULATORY"/>
    <property type="match status" value="1"/>
</dbReference>
<dbReference type="Pfam" id="PF04397">
    <property type="entry name" value="LytTR"/>
    <property type="match status" value="1"/>
</dbReference>
<dbReference type="SMART" id="SM00850">
    <property type="entry name" value="LytTR"/>
    <property type="match status" value="1"/>
</dbReference>
<evidence type="ECO:0000313" key="5">
    <source>
        <dbReference type="Proteomes" id="UP000765802"/>
    </source>
</evidence>
<evidence type="ECO:0000259" key="2">
    <source>
        <dbReference type="PROSITE" id="PS50110"/>
    </source>
</evidence>
<reference evidence="4 5" key="1">
    <citation type="submission" date="2016-07" db="EMBL/GenBank/DDBJ databases">
        <title>Genome analysis of Flavihumibacter stibioxidans YS-17.</title>
        <authorList>
            <person name="Shi K."/>
            <person name="Han Y."/>
            <person name="Wang G."/>
        </authorList>
    </citation>
    <scope>NUCLEOTIDE SEQUENCE [LARGE SCALE GENOMIC DNA]</scope>
    <source>
        <strain evidence="4 5">YS-17</strain>
    </source>
</reference>
<sequence length="256" mass="29181">MKLLIVEDEKLLAGQLTNMVMRIDPAAEVVARTNSIRSTVQWLRSNAMPDLILMDIELADGQCFEIFNQVPVSTPVIFTTAYDEYTLKAFKVNSIDYLLKPVKEDELNAAINKFKTLHYTSAVPDTSGQINLLLSQLGKNQSAGFRERFLIRQGQKMISVNTDQVAFFLASNKLNFIITKEKQKFMIDHTLEEVEHMVDPKKFFRANRQLILSQDVVKAIYPWFKGKLKVDVSVPAEEDVLISREKATAFKEWMGG</sequence>
<protein>
    <recommendedName>
        <fullName evidence="6">DNA-binding response regulator</fullName>
    </recommendedName>
</protein>
<dbReference type="Gene3D" id="3.40.50.2300">
    <property type="match status" value="1"/>
</dbReference>
<accession>A0ABR7M6W0</accession>
<gene>
    <name evidence="4" type="ORF">BC349_05245</name>
</gene>
<keyword evidence="1" id="KW-0597">Phosphoprotein</keyword>
<dbReference type="InterPro" id="IPR011006">
    <property type="entry name" value="CheY-like_superfamily"/>
</dbReference>
<dbReference type="InterPro" id="IPR046947">
    <property type="entry name" value="LytR-like"/>
</dbReference>
<dbReference type="Pfam" id="PF00072">
    <property type="entry name" value="Response_reg"/>
    <property type="match status" value="1"/>
</dbReference>
<dbReference type="Gene3D" id="2.40.50.1020">
    <property type="entry name" value="LytTr DNA-binding domain"/>
    <property type="match status" value="1"/>
</dbReference>
<dbReference type="SUPFAM" id="SSF52172">
    <property type="entry name" value="CheY-like"/>
    <property type="match status" value="1"/>
</dbReference>
<dbReference type="Proteomes" id="UP000765802">
    <property type="component" value="Unassembled WGS sequence"/>
</dbReference>
<dbReference type="InterPro" id="IPR007492">
    <property type="entry name" value="LytTR_DNA-bd_dom"/>
</dbReference>
<feature type="domain" description="HTH LytTR-type" evidence="3">
    <location>
        <begin position="149"/>
        <end position="256"/>
    </location>
</feature>